<name>U1PJN7_9EURY</name>
<gene>
    <name evidence="2" type="ORF">J07HQW1_02413</name>
</gene>
<dbReference type="STRING" id="1238424.J07HQW1_02413"/>
<proteinExistence type="predicted"/>
<organism evidence="2 3">
    <name type="scientific">Haloquadratum walsbyi J07HQW1</name>
    <dbReference type="NCBI Taxonomy" id="1238424"/>
    <lineage>
        <taxon>Archaea</taxon>
        <taxon>Methanobacteriati</taxon>
        <taxon>Methanobacteriota</taxon>
        <taxon>Stenosarchaea group</taxon>
        <taxon>Halobacteria</taxon>
        <taxon>Halobacteriales</taxon>
        <taxon>Haloferacaceae</taxon>
        <taxon>Haloquadratum</taxon>
    </lineage>
</organism>
<feature type="compositionally biased region" description="Polar residues" evidence="1">
    <location>
        <begin position="116"/>
        <end position="157"/>
    </location>
</feature>
<dbReference type="EMBL" id="KE356560">
    <property type="protein sequence ID" value="ERG92376.1"/>
    <property type="molecule type" value="Genomic_DNA"/>
</dbReference>
<feature type="region of interest" description="Disordered" evidence="1">
    <location>
        <begin position="25"/>
        <end position="101"/>
    </location>
</feature>
<dbReference type="HOGENOM" id="CLU_1080128_0_0_2"/>
<feature type="compositionally biased region" description="Polar residues" evidence="1">
    <location>
        <begin position="173"/>
        <end position="186"/>
    </location>
</feature>
<evidence type="ECO:0000313" key="3">
    <source>
        <dbReference type="Proteomes" id="UP000030649"/>
    </source>
</evidence>
<dbReference type="Proteomes" id="UP000030649">
    <property type="component" value="Unassembled WGS sequence"/>
</dbReference>
<evidence type="ECO:0000313" key="2">
    <source>
        <dbReference type="EMBL" id="ERG92376.1"/>
    </source>
</evidence>
<sequence length="274" mass="29411">MTTSSPDQSPIEIIINTTLKQALTIERPVNKPSPHDAHDADDRMDDADLTTDNRDATGANSTMITTATRVNSANADTAADQKKTSVTASESQSDTQESTIVSTRRHLAVAGALIRTISQTAGSTPPESSTNTRTCRHPNTNTNSTDVNCHDGSSSTLPIEPDAERIPMPSPEADTNTNRDQATPTPEGSLLSALLTSTMIAHALNSSMNHASDPWNPSSLDFYQMSSLFRSDRSSLIITGAAAACRRFDVEVKTVASRAQIPYETLTEHLKKSE</sequence>
<evidence type="ECO:0000256" key="1">
    <source>
        <dbReference type="SAM" id="MobiDB-lite"/>
    </source>
</evidence>
<reference evidence="2 3" key="1">
    <citation type="journal article" date="2013" name="PLoS ONE">
        <title>Assembly-driven community genomics of a hypersaline microbial ecosystem.</title>
        <authorList>
            <person name="Podell S."/>
            <person name="Ugalde J.A."/>
            <person name="Narasingarao P."/>
            <person name="Banfield J.F."/>
            <person name="Heidelberg K.B."/>
            <person name="Allen E.E."/>
        </authorList>
    </citation>
    <scope>NUCLEOTIDE SEQUENCE [LARGE SCALE GENOMIC DNA]</scope>
    <source>
        <strain evidence="3">J07HQW1</strain>
    </source>
</reference>
<feature type="compositionally biased region" description="Polar residues" evidence="1">
    <location>
        <begin position="58"/>
        <end position="75"/>
    </location>
</feature>
<protein>
    <submittedName>
        <fullName evidence="2">Uncharacterized protein</fullName>
    </submittedName>
</protein>
<dbReference type="AlphaFoldDB" id="U1PJN7"/>
<accession>U1PJN7</accession>
<feature type="compositionally biased region" description="Polar residues" evidence="1">
    <location>
        <begin position="84"/>
        <end position="101"/>
    </location>
</feature>
<feature type="region of interest" description="Disordered" evidence="1">
    <location>
        <begin position="116"/>
        <end position="187"/>
    </location>
</feature>